<keyword evidence="4 6" id="KW-0676">Redox-active center</keyword>
<proteinExistence type="inferred from homology"/>
<dbReference type="Pfam" id="PF10417">
    <property type="entry name" value="1-cysPrx_C"/>
    <property type="match status" value="1"/>
</dbReference>
<dbReference type="InterPro" id="IPR045020">
    <property type="entry name" value="PRX_1cys"/>
</dbReference>
<keyword evidence="1 6" id="KW-0575">Peroxidase</keyword>
<dbReference type="HOGENOM" id="CLU_042529_4_2_1"/>
<comment type="similarity">
    <text evidence="5">Belongs to the peroxiredoxin family. Prx6 subfamily.</text>
</comment>
<dbReference type="PANTHER" id="PTHR10681">
    <property type="entry name" value="THIOREDOXIN PEROXIDASE"/>
    <property type="match status" value="1"/>
</dbReference>
<evidence type="ECO:0000256" key="4">
    <source>
        <dbReference type="ARBA" id="ARBA00023284"/>
    </source>
</evidence>
<dbReference type="GO" id="GO:0008379">
    <property type="term" value="F:thioredoxin peroxidase activity"/>
    <property type="evidence" value="ECO:0007669"/>
    <property type="project" value="TreeGrafter"/>
</dbReference>
<evidence type="ECO:0000256" key="3">
    <source>
        <dbReference type="ARBA" id="ARBA00023002"/>
    </source>
</evidence>
<dbReference type="PANTHER" id="PTHR10681:SF121">
    <property type="entry name" value="ALKYL HYDROPEROXIDE REDUCTASE C"/>
    <property type="match status" value="1"/>
</dbReference>
<dbReference type="InterPro" id="IPR024706">
    <property type="entry name" value="Peroxiredoxin_AhpC-typ"/>
</dbReference>
<evidence type="ECO:0000256" key="6">
    <source>
        <dbReference type="PIRNR" id="PIRNR000239"/>
    </source>
</evidence>
<evidence type="ECO:0000256" key="1">
    <source>
        <dbReference type="ARBA" id="ARBA00022559"/>
    </source>
</evidence>
<dbReference type="OMA" id="SVEDHRN"/>
<dbReference type="RefSeq" id="XP_003647347.1">
    <property type="nucleotide sequence ID" value="XM_003647299.1"/>
</dbReference>
<dbReference type="FunFam" id="3.40.30.10:FF:000011">
    <property type="entry name" value="Peroxiredoxin PRX1"/>
    <property type="match status" value="1"/>
</dbReference>
<name>G8JV51_ERECY</name>
<dbReference type="GeneID" id="11468896"/>
<evidence type="ECO:0000313" key="10">
    <source>
        <dbReference type="Proteomes" id="UP000006790"/>
    </source>
</evidence>
<dbReference type="PIRSF" id="PIRSF000239">
    <property type="entry name" value="AHPC"/>
    <property type="match status" value="1"/>
</dbReference>
<dbReference type="InParanoid" id="G8JV51"/>
<evidence type="ECO:0000259" key="8">
    <source>
        <dbReference type="PROSITE" id="PS51352"/>
    </source>
</evidence>
<feature type="active site" description="Cysteine sulfenic acid (-SOH) intermediate; for peroxidase activity" evidence="7">
    <location>
        <position position="51"/>
    </location>
</feature>
<dbReference type="GO" id="GO:0006979">
    <property type="term" value="P:response to oxidative stress"/>
    <property type="evidence" value="ECO:0007669"/>
    <property type="project" value="TreeGrafter"/>
</dbReference>
<dbReference type="EMBL" id="CP002502">
    <property type="protein sequence ID" value="AET40530.1"/>
    <property type="molecule type" value="Genomic_DNA"/>
</dbReference>
<dbReference type="Gene3D" id="3.40.30.10">
    <property type="entry name" value="Glutaredoxin"/>
    <property type="match status" value="1"/>
</dbReference>
<sequence>MATQLRPQVYLGSKAPNFQVQTSQGPIDFYEYIGDSWCMFFSHPADFTPICTTEIGALASLSSEFASRGCKLLGLSTNNKATHLKWLRDIERITGSKVDFPLICDLDRRIGMMFGMIDLHSFDSEGKPTPFRSVFIIDPKKIVRLVQIYPLSTGRNTAEMLRCLDSLQLVDRTDHHFITPVNWIPGDDVVLAPEIDHITAEEKFPRHRTIREYLKFAPIDPDTLQSH</sequence>
<dbReference type="GO" id="GO:0005829">
    <property type="term" value="C:cytosol"/>
    <property type="evidence" value="ECO:0007669"/>
    <property type="project" value="TreeGrafter"/>
</dbReference>
<comment type="function">
    <text evidence="6">Thiol-specific peroxidase that catalyzes the reduction of hydrogen peroxide and organic hydroperoxides to water and alcohols, respectively.</text>
</comment>
<keyword evidence="10" id="KW-1185">Reference proteome</keyword>
<dbReference type="InterPro" id="IPR000866">
    <property type="entry name" value="AhpC/TSA"/>
</dbReference>
<reference evidence="10" key="1">
    <citation type="journal article" date="2012" name="G3 (Bethesda)">
        <title>Pichia sorbitophila, an interspecies yeast hybrid reveals early steps of genome resolution following polyploidization.</title>
        <authorList>
            <person name="Leh Louis V."/>
            <person name="Despons L."/>
            <person name="Friedrich A."/>
            <person name="Martin T."/>
            <person name="Durrens P."/>
            <person name="Casaregola S."/>
            <person name="Neuveglise C."/>
            <person name="Fairhead C."/>
            <person name="Marck C."/>
            <person name="Cruz J.A."/>
            <person name="Straub M.L."/>
            <person name="Kugler V."/>
            <person name="Sacerdot C."/>
            <person name="Uzunov Z."/>
            <person name="Thierry A."/>
            <person name="Weiss S."/>
            <person name="Bleykasten C."/>
            <person name="De Montigny J."/>
            <person name="Jacques N."/>
            <person name="Jung P."/>
            <person name="Lemaire M."/>
            <person name="Mallet S."/>
            <person name="Morel G."/>
            <person name="Richard G.F."/>
            <person name="Sarkar A."/>
            <person name="Savel G."/>
            <person name="Schacherer J."/>
            <person name="Seret M.L."/>
            <person name="Talla E."/>
            <person name="Samson G."/>
            <person name="Jubin C."/>
            <person name="Poulain J."/>
            <person name="Vacherie B."/>
            <person name="Barbe V."/>
            <person name="Pelletier E."/>
            <person name="Sherman D.J."/>
            <person name="Westhof E."/>
            <person name="Weissenbach J."/>
            <person name="Baret P.V."/>
            <person name="Wincker P."/>
            <person name="Gaillardin C."/>
            <person name="Dujon B."/>
            <person name="Souciet J.L."/>
        </authorList>
    </citation>
    <scope>NUCLEOTIDE SEQUENCE [LARGE SCALE GENOMIC DNA]</scope>
    <source>
        <strain evidence="10">CBS 270.75 / DBVPG 7215 / KCTC 17166 / NRRL Y-17582</strain>
    </source>
</reference>
<keyword evidence="3 6" id="KW-0560">Oxidoreductase</keyword>
<dbReference type="GO" id="GO:0042744">
    <property type="term" value="P:hydrogen peroxide catabolic process"/>
    <property type="evidence" value="ECO:0007669"/>
    <property type="project" value="TreeGrafter"/>
</dbReference>
<evidence type="ECO:0000256" key="7">
    <source>
        <dbReference type="PIRSR" id="PIRSR000239-1"/>
    </source>
</evidence>
<evidence type="ECO:0000256" key="2">
    <source>
        <dbReference type="ARBA" id="ARBA00022862"/>
    </source>
</evidence>
<dbReference type="GO" id="GO:0045454">
    <property type="term" value="P:cell redox homeostasis"/>
    <property type="evidence" value="ECO:0007669"/>
    <property type="project" value="TreeGrafter"/>
</dbReference>
<dbReference type="KEGG" id="erc:Ecym_6139"/>
<dbReference type="GO" id="GO:0033554">
    <property type="term" value="P:cellular response to stress"/>
    <property type="evidence" value="ECO:0007669"/>
    <property type="project" value="TreeGrafter"/>
</dbReference>
<dbReference type="SUPFAM" id="SSF52833">
    <property type="entry name" value="Thioredoxin-like"/>
    <property type="match status" value="1"/>
</dbReference>
<dbReference type="STRING" id="931890.G8JV51"/>
<keyword evidence="2 6" id="KW-0049">Antioxidant</keyword>
<gene>
    <name evidence="9" type="ordered locus">Ecym_6139</name>
</gene>
<dbReference type="Proteomes" id="UP000006790">
    <property type="component" value="Chromosome 6"/>
</dbReference>
<evidence type="ECO:0000313" key="9">
    <source>
        <dbReference type="EMBL" id="AET40530.1"/>
    </source>
</evidence>
<dbReference type="CDD" id="cd03016">
    <property type="entry name" value="PRX_1cys"/>
    <property type="match status" value="1"/>
</dbReference>
<dbReference type="Gene3D" id="3.30.1020.10">
    <property type="entry name" value="Antioxidant, Horf6, Chain A, domain2"/>
    <property type="match status" value="1"/>
</dbReference>
<dbReference type="InterPro" id="IPR050217">
    <property type="entry name" value="Peroxiredoxin"/>
</dbReference>
<dbReference type="InterPro" id="IPR013766">
    <property type="entry name" value="Thioredoxin_domain"/>
</dbReference>
<dbReference type="InterPro" id="IPR036249">
    <property type="entry name" value="Thioredoxin-like_sf"/>
</dbReference>
<dbReference type="PROSITE" id="PS51352">
    <property type="entry name" value="THIOREDOXIN_2"/>
    <property type="match status" value="1"/>
</dbReference>
<dbReference type="eggNOG" id="KOG0854">
    <property type="taxonomic scope" value="Eukaryota"/>
</dbReference>
<dbReference type="InterPro" id="IPR019479">
    <property type="entry name" value="Peroxiredoxin_C"/>
</dbReference>
<accession>G8JV51</accession>
<dbReference type="OrthoDB" id="2996783at2759"/>
<organism evidence="9 10">
    <name type="scientific">Eremothecium cymbalariae (strain CBS 270.75 / DBVPG 7215 / KCTC 17166 / NRRL Y-17582)</name>
    <name type="common">Yeast</name>
    <dbReference type="NCBI Taxonomy" id="931890"/>
    <lineage>
        <taxon>Eukaryota</taxon>
        <taxon>Fungi</taxon>
        <taxon>Dikarya</taxon>
        <taxon>Ascomycota</taxon>
        <taxon>Saccharomycotina</taxon>
        <taxon>Saccharomycetes</taxon>
        <taxon>Saccharomycetales</taxon>
        <taxon>Saccharomycetaceae</taxon>
        <taxon>Eremothecium</taxon>
    </lineage>
</organism>
<dbReference type="AlphaFoldDB" id="G8JV51"/>
<protein>
    <recommendedName>
        <fullName evidence="8">Thioredoxin domain-containing protein</fullName>
    </recommendedName>
</protein>
<evidence type="ECO:0000256" key="5">
    <source>
        <dbReference type="ARBA" id="ARBA00025719"/>
    </source>
</evidence>
<feature type="domain" description="Thioredoxin" evidence="8">
    <location>
        <begin position="9"/>
        <end position="169"/>
    </location>
</feature>
<dbReference type="Pfam" id="PF00578">
    <property type="entry name" value="AhpC-TSA"/>
    <property type="match status" value="1"/>
</dbReference>